<protein>
    <submittedName>
        <fullName evidence="2">Uncharacterized protein</fullName>
    </submittedName>
</protein>
<proteinExistence type="predicted"/>
<gene>
    <name evidence="2" type="ORF">N656DRAFT_795571</name>
</gene>
<evidence type="ECO:0000313" key="3">
    <source>
        <dbReference type="Proteomes" id="UP001302812"/>
    </source>
</evidence>
<reference evidence="2" key="1">
    <citation type="journal article" date="2023" name="Mol. Phylogenet. Evol.">
        <title>Genome-scale phylogeny and comparative genomics of the fungal order Sordariales.</title>
        <authorList>
            <person name="Hensen N."/>
            <person name="Bonometti L."/>
            <person name="Westerberg I."/>
            <person name="Brannstrom I.O."/>
            <person name="Guillou S."/>
            <person name="Cros-Aarteil S."/>
            <person name="Calhoun S."/>
            <person name="Haridas S."/>
            <person name="Kuo A."/>
            <person name="Mondo S."/>
            <person name="Pangilinan J."/>
            <person name="Riley R."/>
            <person name="LaButti K."/>
            <person name="Andreopoulos B."/>
            <person name="Lipzen A."/>
            <person name="Chen C."/>
            <person name="Yan M."/>
            <person name="Daum C."/>
            <person name="Ng V."/>
            <person name="Clum A."/>
            <person name="Steindorff A."/>
            <person name="Ohm R.A."/>
            <person name="Martin F."/>
            <person name="Silar P."/>
            <person name="Natvig D.O."/>
            <person name="Lalanne C."/>
            <person name="Gautier V."/>
            <person name="Ament-Velasquez S.L."/>
            <person name="Kruys A."/>
            <person name="Hutchinson M.I."/>
            <person name="Powell A.J."/>
            <person name="Barry K."/>
            <person name="Miller A.N."/>
            <person name="Grigoriev I.V."/>
            <person name="Debuchy R."/>
            <person name="Gladieux P."/>
            <person name="Hiltunen Thoren M."/>
            <person name="Johannesson H."/>
        </authorList>
    </citation>
    <scope>NUCLEOTIDE SEQUENCE</scope>
    <source>
        <strain evidence="2">CBS 508.74</strain>
    </source>
</reference>
<accession>A0AAN6YWA4</accession>
<name>A0AAN6YWA4_9PEZI</name>
<reference evidence="2" key="2">
    <citation type="submission" date="2023-05" db="EMBL/GenBank/DDBJ databases">
        <authorList>
            <consortium name="Lawrence Berkeley National Laboratory"/>
            <person name="Steindorff A."/>
            <person name="Hensen N."/>
            <person name="Bonometti L."/>
            <person name="Westerberg I."/>
            <person name="Brannstrom I.O."/>
            <person name="Guillou S."/>
            <person name="Cros-Aarteil S."/>
            <person name="Calhoun S."/>
            <person name="Haridas S."/>
            <person name="Kuo A."/>
            <person name="Mondo S."/>
            <person name="Pangilinan J."/>
            <person name="Riley R."/>
            <person name="Labutti K."/>
            <person name="Andreopoulos B."/>
            <person name="Lipzen A."/>
            <person name="Chen C."/>
            <person name="Yanf M."/>
            <person name="Daum C."/>
            <person name="Ng V."/>
            <person name="Clum A."/>
            <person name="Ohm R."/>
            <person name="Martin F."/>
            <person name="Silar P."/>
            <person name="Natvig D."/>
            <person name="Lalanne C."/>
            <person name="Gautier V."/>
            <person name="Ament-Velasquez S.L."/>
            <person name="Kruys A."/>
            <person name="Hutchinson M.I."/>
            <person name="Powell A.J."/>
            <person name="Barry K."/>
            <person name="Miller A.N."/>
            <person name="Grigoriev I.V."/>
            <person name="Debuchy R."/>
            <person name="Gladieux P."/>
            <person name="Thoren M.H."/>
            <person name="Johannesson H."/>
        </authorList>
    </citation>
    <scope>NUCLEOTIDE SEQUENCE</scope>
    <source>
        <strain evidence="2">CBS 508.74</strain>
    </source>
</reference>
<dbReference type="GeneID" id="89941557"/>
<organism evidence="2 3">
    <name type="scientific">Canariomyces notabilis</name>
    <dbReference type="NCBI Taxonomy" id="2074819"/>
    <lineage>
        <taxon>Eukaryota</taxon>
        <taxon>Fungi</taxon>
        <taxon>Dikarya</taxon>
        <taxon>Ascomycota</taxon>
        <taxon>Pezizomycotina</taxon>
        <taxon>Sordariomycetes</taxon>
        <taxon>Sordariomycetidae</taxon>
        <taxon>Sordariales</taxon>
        <taxon>Chaetomiaceae</taxon>
        <taxon>Canariomyces</taxon>
    </lineage>
</organism>
<feature type="region of interest" description="Disordered" evidence="1">
    <location>
        <begin position="1"/>
        <end position="99"/>
    </location>
</feature>
<comment type="caution">
    <text evidence="2">The sequence shown here is derived from an EMBL/GenBank/DDBJ whole genome shotgun (WGS) entry which is preliminary data.</text>
</comment>
<evidence type="ECO:0000256" key="1">
    <source>
        <dbReference type="SAM" id="MobiDB-lite"/>
    </source>
</evidence>
<dbReference type="RefSeq" id="XP_064673453.1">
    <property type="nucleotide sequence ID" value="XM_064817432.1"/>
</dbReference>
<sequence length="223" mass="23558">MAQKLWSKAARSARPTWQAYSPVPAGGQETESLLLVGGGWDGGGRDDDATPGGRRRSNEGDVARRAAGSPRRQEGGSGRRGRKGEAARGSMGAGGLEDRREGACACGEGGRKDSTLGLGGGCFLHSQSQDGGAILHSALDRADPSAQARRTGPQLRVLHAGGVVLSALRAKRKMLKQMLAQYATSTRRLAEFDRECLPSVPPWAARTVMSKIEGVKPQQVWSI</sequence>
<evidence type="ECO:0000313" key="2">
    <source>
        <dbReference type="EMBL" id="KAK4115883.1"/>
    </source>
</evidence>
<dbReference type="EMBL" id="MU853334">
    <property type="protein sequence ID" value="KAK4115883.1"/>
    <property type="molecule type" value="Genomic_DNA"/>
</dbReference>
<keyword evidence="3" id="KW-1185">Reference proteome</keyword>
<dbReference type="Proteomes" id="UP001302812">
    <property type="component" value="Unassembled WGS sequence"/>
</dbReference>
<dbReference type="AlphaFoldDB" id="A0AAN6YWA4"/>